<keyword evidence="1" id="KW-0472">Membrane</keyword>
<name>A0AAE2VWK6_9RHOB</name>
<organism evidence="2 3">
    <name type="scientific">Sulfitobacter geojensis</name>
    <dbReference type="NCBI Taxonomy" id="1342299"/>
    <lineage>
        <taxon>Bacteria</taxon>
        <taxon>Pseudomonadati</taxon>
        <taxon>Pseudomonadota</taxon>
        <taxon>Alphaproteobacteria</taxon>
        <taxon>Rhodobacterales</taxon>
        <taxon>Roseobacteraceae</taxon>
        <taxon>Sulfitobacter</taxon>
    </lineage>
</organism>
<evidence type="ECO:0000313" key="3">
    <source>
        <dbReference type="Proteomes" id="UP000732193"/>
    </source>
</evidence>
<evidence type="ECO:0000313" key="2">
    <source>
        <dbReference type="EMBL" id="MBM1713126.1"/>
    </source>
</evidence>
<dbReference type="EMBL" id="JAFBRM010000001">
    <property type="protein sequence ID" value="MBM1713126.1"/>
    <property type="molecule type" value="Genomic_DNA"/>
</dbReference>
<keyword evidence="1" id="KW-0812">Transmembrane</keyword>
<gene>
    <name evidence="2" type="ORF">JQV55_06095</name>
</gene>
<feature type="transmembrane region" description="Helical" evidence="1">
    <location>
        <begin position="20"/>
        <end position="40"/>
    </location>
</feature>
<keyword evidence="3" id="KW-1185">Reference proteome</keyword>
<comment type="caution">
    <text evidence="2">The sequence shown here is derived from an EMBL/GenBank/DDBJ whole genome shotgun (WGS) entry which is preliminary data.</text>
</comment>
<evidence type="ECO:0000256" key="1">
    <source>
        <dbReference type="SAM" id="Phobius"/>
    </source>
</evidence>
<accession>A0AAE2VWK6</accession>
<dbReference type="Proteomes" id="UP000732193">
    <property type="component" value="Unassembled WGS sequence"/>
</dbReference>
<protein>
    <submittedName>
        <fullName evidence="2">Pilus assembly protein</fullName>
    </submittedName>
</protein>
<keyword evidence="1" id="KW-1133">Transmembrane helix</keyword>
<dbReference type="AlphaFoldDB" id="A0AAE2VWK6"/>
<dbReference type="RefSeq" id="WP_064223139.1">
    <property type="nucleotide sequence ID" value="NZ_CANKZB010000002.1"/>
</dbReference>
<reference evidence="2 3" key="1">
    <citation type="submission" date="2021-01" db="EMBL/GenBank/DDBJ databases">
        <title>Diatom-associated Roseobacters Show Island Model of Population Structure.</title>
        <authorList>
            <person name="Qu L."/>
            <person name="Feng X."/>
            <person name="Chen Y."/>
            <person name="Li L."/>
            <person name="Wang X."/>
            <person name="Hu Z."/>
            <person name="Wang H."/>
            <person name="Luo H."/>
        </authorList>
    </citation>
    <scope>NUCLEOTIDE SEQUENCE [LARGE SCALE GENOMIC DNA]</scope>
    <source>
        <strain evidence="2 3">TR60-84</strain>
    </source>
</reference>
<sequence length="178" mass="20343">MIQPVHSLLRRFRRDEDGSAMLMEFAIFVPLLFGAFLMAVEMGVYSMRQMYLDRGLDVAVRYIRLNTHQTFTHNDIKEMICNNTGWLENCDDTLRLEMTSVDPRQFASFDQEVDCVDTSLPVKPVRGFTLGKSNEMMMLRACIRFKPVYPTSGLGHAFEKDGTGRAKMVSIAAFVQEP</sequence>
<proteinExistence type="predicted"/>